<dbReference type="InterPro" id="IPR003781">
    <property type="entry name" value="CoA-bd"/>
</dbReference>
<dbReference type="SUPFAM" id="SSF51735">
    <property type="entry name" value="NAD(P)-binding Rossmann-fold domains"/>
    <property type="match status" value="1"/>
</dbReference>
<evidence type="ECO:0000313" key="3">
    <source>
        <dbReference type="Proteomes" id="UP000582974"/>
    </source>
</evidence>
<dbReference type="Pfam" id="PF13607">
    <property type="entry name" value="Succ_CoA_lig"/>
    <property type="match status" value="1"/>
</dbReference>
<dbReference type="Gene3D" id="3.40.50.720">
    <property type="entry name" value="NAD(P)-binding Rossmann-like Domain"/>
    <property type="match status" value="1"/>
</dbReference>
<dbReference type="Pfam" id="PF13549">
    <property type="entry name" value="ATP-grasp_5"/>
    <property type="match status" value="1"/>
</dbReference>
<dbReference type="Proteomes" id="UP000582974">
    <property type="component" value="Unassembled WGS sequence"/>
</dbReference>
<dbReference type="SMART" id="SM00881">
    <property type="entry name" value="CoA_binding"/>
    <property type="match status" value="1"/>
</dbReference>
<accession>A0A838A7U3</accession>
<sequence length="685" mass="70005">MTMAGDLQAMFAPRTVAVIGGSRTGGKLGAVMARSLSTYEHGCALVNARHPDPAEGVYGSLREAVAATGRTIDLVVLCVPANATATALGEAHDAGARAAVICSGGFAEIGQEGDEHQRAVLEVVARTGIRVLGPNTSGFVAPQRGPVASFVPAAAQLPAGPVGIVATSGGVNHALAFALADAGVGISLAAGLGAGVDVTAPDVLEYLATDPATEVVALHIESVADGRRLLEAVRSTVRAKPVVALVTGRSDVAAFARSHTGALATSWRTTRAALRQAGAVLVDDDRELVDALTALSHLRLEPAADPGIGVITAQAGPGLLVEDRLRTDGLRIPELSTTTRSRIGEVLPPLTYQHNPVDTGRPGAGFGTVLRSVADDPAIDLVATYMLTEPDAIDLVSAVQEAGLPERAPAVVTLGGPADDTVEVRDQLHKIGVPALSSPTATANATRALVADARARYRGAGGSDTTRQVPPAPAGTVDEAAAKEFLNTLDIPVPDSHVCDSREQACQALAELGPGVAVKILDATILHKTDVGGVHLDIRTESQLADALDALEGTGATRYLVEEMAPSGVDLVVGARRDPVFGSIVLCGLGGTATEALADVSVRVAPLDAAEAMTMPDELAGRALLDGWRGGPVLDRGEFARVITSLGGVLLAHPHVSEIEINPLRVTGSGLVALDAVLTPRQEEG</sequence>
<keyword evidence="2" id="KW-0436">Ligase</keyword>
<protein>
    <submittedName>
        <fullName evidence="2">Acetate--CoA ligase family protein</fullName>
    </submittedName>
</protein>
<dbReference type="PANTHER" id="PTHR42793:SF1">
    <property type="entry name" value="PEPTIDYL-LYSINE N-ACETYLTRANSFERASE PATZ"/>
    <property type="match status" value="1"/>
</dbReference>
<gene>
    <name evidence="2" type="ORF">H0B56_01715</name>
</gene>
<dbReference type="Gene3D" id="3.30.470.20">
    <property type="entry name" value="ATP-grasp fold, B domain"/>
    <property type="match status" value="1"/>
</dbReference>
<comment type="caution">
    <text evidence="2">The sequence shown here is derived from an EMBL/GenBank/DDBJ whole genome shotgun (WGS) entry which is preliminary data.</text>
</comment>
<dbReference type="InterPro" id="IPR013815">
    <property type="entry name" value="ATP_grasp_subdomain_1"/>
</dbReference>
<name>A0A838A7U3_9PSEU</name>
<reference evidence="2 3" key="1">
    <citation type="submission" date="2020-07" db="EMBL/GenBank/DDBJ databases">
        <title>Genome of Haloechinothrix sp.</title>
        <authorList>
            <person name="Tang S.-K."/>
            <person name="Yang L."/>
            <person name="Zhu W.-Y."/>
        </authorList>
    </citation>
    <scope>NUCLEOTIDE SEQUENCE [LARGE SCALE GENOMIC DNA]</scope>
    <source>
        <strain evidence="2 3">YIM 98757</strain>
    </source>
</reference>
<dbReference type="InterPro" id="IPR036291">
    <property type="entry name" value="NAD(P)-bd_dom_sf"/>
</dbReference>
<keyword evidence="3" id="KW-1185">Reference proteome</keyword>
<dbReference type="Gene3D" id="3.30.1490.20">
    <property type="entry name" value="ATP-grasp fold, A domain"/>
    <property type="match status" value="1"/>
</dbReference>
<dbReference type="SUPFAM" id="SSF52210">
    <property type="entry name" value="Succinyl-CoA synthetase domains"/>
    <property type="match status" value="2"/>
</dbReference>
<organism evidence="2 3">
    <name type="scientific">Haloechinothrix aidingensis</name>
    <dbReference type="NCBI Taxonomy" id="2752311"/>
    <lineage>
        <taxon>Bacteria</taxon>
        <taxon>Bacillati</taxon>
        <taxon>Actinomycetota</taxon>
        <taxon>Actinomycetes</taxon>
        <taxon>Pseudonocardiales</taxon>
        <taxon>Pseudonocardiaceae</taxon>
        <taxon>Haloechinothrix</taxon>
    </lineage>
</organism>
<dbReference type="EMBL" id="JACCKD010000001">
    <property type="protein sequence ID" value="MBA0124252.1"/>
    <property type="molecule type" value="Genomic_DNA"/>
</dbReference>
<dbReference type="Gene3D" id="3.40.50.261">
    <property type="entry name" value="Succinyl-CoA synthetase domains"/>
    <property type="match status" value="2"/>
</dbReference>
<dbReference type="SUPFAM" id="SSF56059">
    <property type="entry name" value="Glutathione synthetase ATP-binding domain-like"/>
    <property type="match status" value="1"/>
</dbReference>
<feature type="domain" description="CoA-binding" evidence="1">
    <location>
        <begin position="10"/>
        <end position="106"/>
    </location>
</feature>
<proteinExistence type="predicted"/>
<evidence type="ECO:0000313" key="2">
    <source>
        <dbReference type="EMBL" id="MBA0124252.1"/>
    </source>
</evidence>
<dbReference type="PANTHER" id="PTHR42793">
    <property type="entry name" value="COA BINDING DOMAIN CONTAINING PROTEIN"/>
    <property type="match status" value="1"/>
</dbReference>
<dbReference type="AlphaFoldDB" id="A0A838A7U3"/>
<dbReference type="GO" id="GO:0016874">
    <property type="term" value="F:ligase activity"/>
    <property type="evidence" value="ECO:0007669"/>
    <property type="project" value="UniProtKB-KW"/>
</dbReference>
<dbReference type="Pfam" id="PF13380">
    <property type="entry name" value="CoA_binding_2"/>
    <property type="match status" value="1"/>
</dbReference>
<dbReference type="RefSeq" id="WP_180891140.1">
    <property type="nucleotide sequence ID" value="NZ_JACCKD010000001.1"/>
</dbReference>
<dbReference type="InterPro" id="IPR032875">
    <property type="entry name" value="Succ_CoA_lig_flav_dom"/>
</dbReference>
<evidence type="ECO:0000259" key="1">
    <source>
        <dbReference type="SMART" id="SM00881"/>
    </source>
</evidence>
<dbReference type="InterPro" id="IPR016102">
    <property type="entry name" value="Succinyl-CoA_synth-like"/>
</dbReference>
<dbReference type="GO" id="GO:0005524">
    <property type="term" value="F:ATP binding"/>
    <property type="evidence" value="ECO:0007669"/>
    <property type="project" value="InterPro"/>
</dbReference>